<gene>
    <name evidence="1" type="ORF">GCM10025868_17430</name>
</gene>
<dbReference type="EMBL" id="BSUZ01000001">
    <property type="protein sequence ID" value="GMA86493.1"/>
    <property type="molecule type" value="Genomic_DNA"/>
</dbReference>
<protein>
    <recommendedName>
        <fullName evidence="3">Siderophore-interacting protein C-terminal domain-containing protein</fullName>
    </recommendedName>
</protein>
<evidence type="ECO:0000313" key="1">
    <source>
        <dbReference type="EMBL" id="GMA86493.1"/>
    </source>
</evidence>
<proteinExistence type="predicted"/>
<keyword evidence="2" id="KW-1185">Reference proteome</keyword>
<evidence type="ECO:0008006" key="3">
    <source>
        <dbReference type="Google" id="ProtNLM"/>
    </source>
</evidence>
<sequence length="51" mass="5846">MLRTDWGLQRDQLSVSGYWRHGVDDEGWRAGKRAWNEQVEADDRAAGLDDG</sequence>
<dbReference type="InterPro" id="IPR039261">
    <property type="entry name" value="FNR_nucleotide-bd"/>
</dbReference>
<accession>A0ABQ6JGF6</accession>
<organism evidence="1 2">
    <name type="scientific">Angustibacter aerolatus</name>
    <dbReference type="NCBI Taxonomy" id="1162965"/>
    <lineage>
        <taxon>Bacteria</taxon>
        <taxon>Bacillati</taxon>
        <taxon>Actinomycetota</taxon>
        <taxon>Actinomycetes</taxon>
        <taxon>Kineosporiales</taxon>
        <taxon>Kineosporiaceae</taxon>
    </lineage>
</organism>
<comment type="caution">
    <text evidence="1">The sequence shown here is derived from an EMBL/GenBank/DDBJ whole genome shotgun (WGS) entry which is preliminary data.</text>
</comment>
<reference evidence="2" key="1">
    <citation type="journal article" date="2019" name="Int. J. Syst. Evol. Microbiol.">
        <title>The Global Catalogue of Microorganisms (GCM) 10K type strain sequencing project: providing services to taxonomists for standard genome sequencing and annotation.</title>
        <authorList>
            <consortium name="The Broad Institute Genomics Platform"/>
            <consortium name="The Broad Institute Genome Sequencing Center for Infectious Disease"/>
            <person name="Wu L."/>
            <person name="Ma J."/>
        </authorList>
    </citation>
    <scope>NUCLEOTIDE SEQUENCE [LARGE SCALE GENOMIC DNA]</scope>
    <source>
        <strain evidence="2">NBRC 108730</strain>
    </source>
</reference>
<evidence type="ECO:0000313" key="2">
    <source>
        <dbReference type="Proteomes" id="UP001157017"/>
    </source>
</evidence>
<dbReference type="Proteomes" id="UP001157017">
    <property type="component" value="Unassembled WGS sequence"/>
</dbReference>
<dbReference type="Gene3D" id="3.40.50.80">
    <property type="entry name" value="Nucleotide-binding domain of ferredoxin-NADP reductase (FNR) module"/>
    <property type="match status" value="1"/>
</dbReference>
<name>A0ABQ6JGF6_9ACTN</name>